<evidence type="ECO:0000256" key="2">
    <source>
        <dbReference type="ARBA" id="ARBA00022723"/>
    </source>
</evidence>
<keyword evidence="2 5" id="KW-0479">Metal-binding</keyword>
<dbReference type="Gene3D" id="1.20.120.450">
    <property type="entry name" value="dinb family like domain"/>
    <property type="match status" value="1"/>
</dbReference>
<comment type="function">
    <text evidence="5">Possible metal-dependent hydrolase.</text>
</comment>
<comment type="subcellular location">
    <subcellularLocation>
        <location evidence="5">Cytoplasm</location>
    </subcellularLocation>
</comment>
<dbReference type="EC" id="3.-.-.-" evidence="5"/>
<dbReference type="InterPro" id="IPR034660">
    <property type="entry name" value="DinB/YfiT-like"/>
</dbReference>
<dbReference type="EMBL" id="JAAAMU010000014">
    <property type="protein sequence ID" value="NBC71801.1"/>
    <property type="molecule type" value="Genomic_DNA"/>
</dbReference>
<keyword evidence="1 5" id="KW-0963">Cytoplasm</keyword>
<comment type="subunit">
    <text evidence="5">Homodimer.</text>
</comment>
<dbReference type="HAMAP" id="MF_01256">
    <property type="entry name" value="YfiT_hydrol"/>
    <property type="match status" value="1"/>
</dbReference>
<feature type="binding site" evidence="5">
    <location>
        <position position="158"/>
    </location>
    <ligand>
        <name>Zn(2+)</name>
        <dbReference type="ChEBI" id="CHEBI:29105"/>
    </ligand>
</feature>
<dbReference type="InterPro" id="IPR024775">
    <property type="entry name" value="DinB-like"/>
</dbReference>
<dbReference type="AlphaFoldDB" id="A0A7X4YSL9"/>
<dbReference type="OrthoDB" id="9796039at2"/>
<comment type="cofactor">
    <cofactor evidence="5">
        <name>Zn(2+)</name>
        <dbReference type="ChEBI" id="CHEBI:29105"/>
    </cofactor>
    <text evidence="5">Binds 1 zinc ion per subunit.</text>
</comment>
<evidence type="ECO:0000313" key="7">
    <source>
        <dbReference type="EMBL" id="NBC71801.1"/>
    </source>
</evidence>
<dbReference type="GO" id="GO:0016787">
    <property type="term" value="F:hydrolase activity"/>
    <property type="evidence" value="ECO:0007669"/>
    <property type="project" value="UniProtKB-UniRule"/>
</dbReference>
<evidence type="ECO:0000259" key="6">
    <source>
        <dbReference type="Pfam" id="PF12867"/>
    </source>
</evidence>
<keyword evidence="4 5" id="KW-0862">Zinc</keyword>
<dbReference type="NCBIfam" id="NF009807">
    <property type="entry name" value="PRK13291.1"/>
    <property type="match status" value="1"/>
</dbReference>
<evidence type="ECO:0000256" key="4">
    <source>
        <dbReference type="ARBA" id="ARBA00022833"/>
    </source>
</evidence>
<reference evidence="7 8" key="1">
    <citation type="submission" date="2020-01" db="EMBL/GenBank/DDBJ databases">
        <title>Paenibacillus soybeanensis sp. nov. isolated from the nodules of soybean (Glycine max(L.) Merr).</title>
        <authorList>
            <person name="Wang H."/>
        </authorList>
    </citation>
    <scope>NUCLEOTIDE SEQUENCE [LARGE SCALE GENOMIC DNA]</scope>
    <source>
        <strain evidence="7 8">DSM 23054</strain>
    </source>
</reference>
<keyword evidence="7" id="KW-0808">Transferase</keyword>
<evidence type="ECO:0000313" key="8">
    <source>
        <dbReference type="Proteomes" id="UP000558113"/>
    </source>
</evidence>
<feature type="domain" description="DinB-like" evidence="6">
    <location>
        <begin position="32"/>
        <end position="166"/>
    </location>
</feature>
<protein>
    <recommendedName>
        <fullName evidence="5">Putative metal-dependent hydrolase GT003_22630</fullName>
        <ecNumber evidence="5">3.-.-.-</ecNumber>
    </recommendedName>
</protein>
<accession>A0A7X4YSL9</accession>
<dbReference type="Pfam" id="PF12867">
    <property type="entry name" value="DinB_2"/>
    <property type="match status" value="1"/>
</dbReference>
<evidence type="ECO:0000256" key="3">
    <source>
        <dbReference type="ARBA" id="ARBA00022801"/>
    </source>
</evidence>
<feature type="binding site" evidence="5">
    <location>
        <position position="162"/>
    </location>
    <ligand>
        <name>Zn(2+)</name>
        <dbReference type="ChEBI" id="CHEBI:29105"/>
    </ligand>
</feature>
<comment type="caution">
    <text evidence="7">The sequence shown here is derived from an EMBL/GenBank/DDBJ whole genome shotgun (WGS) entry which is preliminary data.</text>
</comment>
<dbReference type="SUPFAM" id="SSF109854">
    <property type="entry name" value="DinB/YfiT-like putative metalloenzymes"/>
    <property type="match status" value="1"/>
</dbReference>
<evidence type="ECO:0000256" key="1">
    <source>
        <dbReference type="ARBA" id="ARBA00022490"/>
    </source>
</evidence>
<feature type="binding site" evidence="5">
    <location>
        <position position="65"/>
    </location>
    <ligand>
        <name>Zn(2+)</name>
        <dbReference type="ChEBI" id="CHEBI:29105"/>
    </ligand>
</feature>
<dbReference type="GO" id="GO:0008270">
    <property type="term" value="F:zinc ion binding"/>
    <property type="evidence" value="ECO:0007669"/>
    <property type="project" value="UniProtKB-UniRule"/>
</dbReference>
<organism evidence="7 8">
    <name type="scientific">Paenibacillus sacheonensis</name>
    <dbReference type="NCBI Taxonomy" id="742054"/>
    <lineage>
        <taxon>Bacteria</taxon>
        <taxon>Bacillati</taxon>
        <taxon>Bacillota</taxon>
        <taxon>Bacilli</taxon>
        <taxon>Bacillales</taxon>
        <taxon>Paenibacillaceae</taxon>
        <taxon>Paenibacillus</taxon>
    </lineage>
</organism>
<keyword evidence="3 5" id="KW-0378">Hydrolase</keyword>
<dbReference type="GO" id="GO:0016740">
    <property type="term" value="F:transferase activity"/>
    <property type="evidence" value="ECO:0007669"/>
    <property type="project" value="UniProtKB-KW"/>
</dbReference>
<comment type="similarity">
    <text evidence="5">Belongs to the metal hydrolase YfiT family.</text>
</comment>
<gene>
    <name evidence="7" type="primary">bstA</name>
    <name evidence="7" type="ORF">GT003_22630</name>
</gene>
<evidence type="ECO:0000256" key="5">
    <source>
        <dbReference type="HAMAP-Rule" id="MF_01256"/>
    </source>
</evidence>
<proteinExistence type="inferred from homology"/>
<sequence>MEVLKYPIGRFAAPAEMTDAVRARWIEEIAALPALLKDAVSGLSEAQLDTPYRDGGWTVRQVVHHLADSHINSYMRFKLALTEEKPTIKPYDEERWAELPDSVGTPVELSLDLVESLHARWVKLLASLSETEYKRAFVHPESGRETPLDRNLGIYAWHGKHHLAHITELKKRMGW</sequence>
<keyword evidence="8" id="KW-1185">Reference proteome</keyword>
<dbReference type="GO" id="GO:0005737">
    <property type="term" value="C:cytoplasm"/>
    <property type="evidence" value="ECO:0007669"/>
    <property type="project" value="UniProtKB-SubCell"/>
</dbReference>
<name>A0A7X4YSL9_9BACL</name>
<dbReference type="Proteomes" id="UP000558113">
    <property type="component" value="Unassembled WGS sequence"/>
</dbReference>
<dbReference type="InterPro" id="IPR023774">
    <property type="entry name" value="Put_metal_dep_hydrolase_YfiT"/>
</dbReference>
<dbReference type="RefSeq" id="WP_161702379.1">
    <property type="nucleotide sequence ID" value="NZ_JAAAMU010000014.1"/>
</dbReference>